<reference evidence="1 2" key="1">
    <citation type="submission" date="2017-11" db="EMBL/GenBank/DDBJ databases">
        <title>De-novo sequencing of pomegranate (Punica granatum L.) genome.</title>
        <authorList>
            <person name="Akparov Z."/>
            <person name="Amiraslanov A."/>
            <person name="Hajiyeva S."/>
            <person name="Abbasov M."/>
            <person name="Kaur K."/>
            <person name="Hamwieh A."/>
            <person name="Solovyev V."/>
            <person name="Salamov A."/>
            <person name="Braich B."/>
            <person name="Kosarev P."/>
            <person name="Mahmoud A."/>
            <person name="Hajiyev E."/>
            <person name="Babayeva S."/>
            <person name="Izzatullayeva V."/>
            <person name="Mammadov A."/>
            <person name="Mammadov A."/>
            <person name="Sharifova S."/>
            <person name="Ojaghi J."/>
            <person name="Eynullazada K."/>
            <person name="Bayramov B."/>
            <person name="Abdulazimova A."/>
            <person name="Shahmuradov I."/>
        </authorList>
    </citation>
    <scope>NUCLEOTIDE SEQUENCE [LARGE SCALE GENOMIC DNA]</scope>
    <source>
        <strain evidence="2">cv. AG2017</strain>
        <tissue evidence="1">Leaf</tissue>
    </source>
</reference>
<evidence type="ECO:0000313" key="1">
    <source>
        <dbReference type="EMBL" id="PKI68498.1"/>
    </source>
</evidence>
<name>A0A2I0KJ19_PUNGR</name>
<protein>
    <submittedName>
        <fullName evidence="1">Uncharacterized protein</fullName>
    </submittedName>
</protein>
<dbReference type="AlphaFoldDB" id="A0A2I0KJ19"/>
<keyword evidence="2" id="KW-1185">Reference proteome</keyword>
<dbReference type="EMBL" id="PGOL01000552">
    <property type="protein sequence ID" value="PKI68498.1"/>
    <property type="molecule type" value="Genomic_DNA"/>
</dbReference>
<accession>A0A2I0KJ19</accession>
<evidence type="ECO:0000313" key="2">
    <source>
        <dbReference type="Proteomes" id="UP000233551"/>
    </source>
</evidence>
<dbReference type="Proteomes" id="UP000233551">
    <property type="component" value="Unassembled WGS sequence"/>
</dbReference>
<gene>
    <name evidence="1" type="ORF">CRG98_011094</name>
</gene>
<sequence length="107" mass="11427">MNDGCARFVGPRTVTTSSLGRVRVVRNPLDVMARLTEVVGRNGTWLESVCKKNLKWVVEGRPWGVEPPAVGDKPTGDSLSRGLGCQIGAVGLSRGLGLRRGLMARLG</sequence>
<organism evidence="1 2">
    <name type="scientific">Punica granatum</name>
    <name type="common">Pomegranate</name>
    <dbReference type="NCBI Taxonomy" id="22663"/>
    <lineage>
        <taxon>Eukaryota</taxon>
        <taxon>Viridiplantae</taxon>
        <taxon>Streptophyta</taxon>
        <taxon>Embryophyta</taxon>
        <taxon>Tracheophyta</taxon>
        <taxon>Spermatophyta</taxon>
        <taxon>Magnoliopsida</taxon>
        <taxon>eudicotyledons</taxon>
        <taxon>Gunneridae</taxon>
        <taxon>Pentapetalae</taxon>
        <taxon>rosids</taxon>
        <taxon>malvids</taxon>
        <taxon>Myrtales</taxon>
        <taxon>Lythraceae</taxon>
        <taxon>Punica</taxon>
    </lineage>
</organism>
<proteinExistence type="predicted"/>
<comment type="caution">
    <text evidence="1">The sequence shown here is derived from an EMBL/GenBank/DDBJ whole genome shotgun (WGS) entry which is preliminary data.</text>
</comment>